<gene>
    <name evidence="1" type="ORF">Tci_892347</name>
</gene>
<dbReference type="EMBL" id="BKCJ011321786">
    <property type="protein sequence ID" value="GFD20378.1"/>
    <property type="molecule type" value="Genomic_DNA"/>
</dbReference>
<dbReference type="AlphaFoldDB" id="A0A699UGN5"/>
<sequence>MNLDSLKNWNNCFSWIDATICPLSIPWFNGAFFIKDPLPVDDVVDVPCAKLLDENRTLIQKYPKIFLGVVGLSRSYTETDIRPTFLDSDN</sequence>
<evidence type="ECO:0000313" key="1">
    <source>
        <dbReference type="EMBL" id="GFD20378.1"/>
    </source>
</evidence>
<proteinExistence type="predicted"/>
<comment type="caution">
    <text evidence="1">The sequence shown here is derived from an EMBL/GenBank/DDBJ whole genome shotgun (WGS) entry which is preliminary data.</text>
</comment>
<reference evidence="1" key="1">
    <citation type="journal article" date="2019" name="Sci. Rep.">
        <title>Draft genome of Tanacetum cinerariifolium, the natural source of mosquito coil.</title>
        <authorList>
            <person name="Yamashiro T."/>
            <person name="Shiraishi A."/>
            <person name="Satake H."/>
            <person name="Nakayama K."/>
        </authorList>
    </citation>
    <scope>NUCLEOTIDE SEQUENCE</scope>
</reference>
<protein>
    <submittedName>
        <fullName evidence="1">Transposase (Putative), gypsy type</fullName>
    </submittedName>
</protein>
<organism evidence="1">
    <name type="scientific">Tanacetum cinerariifolium</name>
    <name type="common">Dalmatian daisy</name>
    <name type="synonym">Chrysanthemum cinerariifolium</name>
    <dbReference type="NCBI Taxonomy" id="118510"/>
    <lineage>
        <taxon>Eukaryota</taxon>
        <taxon>Viridiplantae</taxon>
        <taxon>Streptophyta</taxon>
        <taxon>Embryophyta</taxon>
        <taxon>Tracheophyta</taxon>
        <taxon>Spermatophyta</taxon>
        <taxon>Magnoliopsida</taxon>
        <taxon>eudicotyledons</taxon>
        <taxon>Gunneridae</taxon>
        <taxon>Pentapetalae</taxon>
        <taxon>asterids</taxon>
        <taxon>campanulids</taxon>
        <taxon>Asterales</taxon>
        <taxon>Asteraceae</taxon>
        <taxon>Asteroideae</taxon>
        <taxon>Anthemideae</taxon>
        <taxon>Anthemidinae</taxon>
        <taxon>Tanacetum</taxon>
    </lineage>
</organism>
<feature type="non-terminal residue" evidence="1">
    <location>
        <position position="90"/>
    </location>
</feature>
<accession>A0A699UGN5</accession>
<name>A0A699UGN5_TANCI</name>